<sequence>MKPSRTGKGTGQSFVEAGLAFANEAFHPKEMRLTVAVFNKRAITVYKRVGFSMQHSFKHHGVDFITMTCSYLGKN</sequence>
<dbReference type="Gene3D" id="3.40.630.30">
    <property type="match status" value="1"/>
</dbReference>
<gene>
    <name evidence="2" type="ORF">J2S08_002240</name>
</gene>
<proteinExistence type="predicted"/>
<evidence type="ECO:0000313" key="3">
    <source>
        <dbReference type="Proteomes" id="UP001223586"/>
    </source>
</evidence>
<reference evidence="2 3" key="1">
    <citation type="submission" date="2023-07" db="EMBL/GenBank/DDBJ databases">
        <title>Genomic Encyclopedia of Type Strains, Phase IV (KMG-IV): sequencing the most valuable type-strain genomes for metagenomic binning, comparative biology and taxonomic classification.</title>
        <authorList>
            <person name="Goeker M."/>
        </authorList>
    </citation>
    <scope>NUCLEOTIDE SEQUENCE [LARGE SCALE GENOMIC DNA]</scope>
    <source>
        <strain evidence="2 3">DSM 23837</strain>
    </source>
</reference>
<dbReference type="Proteomes" id="UP001223586">
    <property type="component" value="Unassembled WGS sequence"/>
</dbReference>
<dbReference type="SUPFAM" id="SSF55729">
    <property type="entry name" value="Acyl-CoA N-acyltransferases (Nat)"/>
    <property type="match status" value="1"/>
</dbReference>
<organism evidence="2 3">
    <name type="scientific">Bacillus chungangensis</name>
    <dbReference type="NCBI Taxonomy" id="587633"/>
    <lineage>
        <taxon>Bacteria</taxon>
        <taxon>Bacillati</taxon>
        <taxon>Bacillota</taxon>
        <taxon>Bacilli</taxon>
        <taxon>Bacillales</taxon>
        <taxon>Bacillaceae</taxon>
        <taxon>Bacillus</taxon>
    </lineage>
</organism>
<feature type="domain" description="N-acetyltransferase" evidence="1">
    <location>
        <begin position="1"/>
        <end position="72"/>
    </location>
</feature>
<accession>A0ABT9WSW8</accession>
<dbReference type="InterPro" id="IPR016181">
    <property type="entry name" value="Acyl_CoA_acyltransferase"/>
</dbReference>
<keyword evidence="3" id="KW-1185">Reference proteome</keyword>
<dbReference type="InterPro" id="IPR000182">
    <property type="entry name" value="GNAT_dom"/>
</dbReference>
<comment type="caution">
    <text evidence="2">The sequence shown here is derived from an EMBL/GenBank/DDBJ whole genome shotgun (WGS) entry which is preliminary data.</text>
</comment>
<dbReference type="PROSITE" id="PS51186">
    <property type="entry name" value="GNAT"/>
    <property type="match status" value="1"/>
</dbReference>
<evidence type="ECO:0000259" key="1">
    <source>
        <dbReference type="PROSITE" id="PS51186"/>
    </source>
</evidence>
<name>A0ABT9WSW8_9BACI</name>
<dbReference type="EMBL" id="JAUSTT010000012">
    <property type="protein sequence ID" value="MDQ0176396.1"/>
    <property type="molecule type" value="Genomic_DNA"/>
</dbReference>
<evidence type="ECO:0000313" key="2">
    <source>
        <dbReference type="EMBL" id="MDQ0176396.1"/>
    </source>
</evidence>
<protein>
    <submittedName>
        <fullName evidence="2">RimJ/RimL family protein N-acetyltransferase</fullName>
    </submittedName>
</protein>